<evidence type="ECO:0000256" key="3">
    <source>
        <dbReference type="ARBA" id="ARBA00022801"/>
    </source>
</evidence>
<dbReference type="SMART" id="SM00849">
    <property type="entry name" value="Lactamase_B"/>
    <property type="match status" value="1"/>
</dbReference>
<evidence type="ECO:0000313" key="6">
    <source>
        <dbReference type="EMBL" id="RUM97008.1"/>
    </source>
</evidence>
<gene>
    <name evidence="6" type="ORF">EET67_15670</name>
</gene>
<dbReference type="Gene3D" id="3.60.15.10">
    <property type="entry name" value="Ribonuclease Z/Hydroxyacylglutathione hydrolase-like"/>
    <property type="match status" value="1"/>
</dbReference>
<evidence type="ECO:0000256" key="2">
    <source>
        <dbReference type="ARBA" id="ARBA00022723"/>
    </source>
</evidence>
<organism evidence="6 7">
    <name type="scientific">Borborobacter arsenicus</name>
    <dbReference type="NCBI Taxonomy" id="1851146"/>
    <lineage>
        <taxon>Bacteria</taxon>
        <taxon>Pseudomonadati</taxon>
        <taxon>Pseudomonadota</taxon>
        <taxon>Alphaproteobacteria</taxon>
        <taxon>Hyphomicrobiales</taxon>
        <taxon>Phyllobacteriaceae</taxon>
        <taxon>Borborobacter</taxon>
    </lineage>
</organism>
<name>A0A432V4F0_9HYPH</name>
<dbReference type="PROSITE" id="PS51318">
    <property type="entry name" value="TAT"/>
    <property type="match status" value="1"/>
</dbReference>
<comment type="caution">
    <text evidence="6">The sequence shown here is derived from an EMBL/GenBank/DDBJ whole genome shotgun (WGS) entry which is preliminary data.</text>
</comment>
<comment type="similarity">
    <text evidence="1">Belongs to the metallo-beta-lactamase superfamily.</text>
</comment>
<dbReference type="InterPro" id="IPR019546">
    <property type="entry name" value="TAT_signal_bac_arc"/>
</dbReference>
<dbReference type="RefSeq" id="WP_128627509.1">
    <property type="nucleotide sequence ID" value="NZ_RKST01000015.1"/>
</dbReference>
<dbReference type="EMBL" id="RKST01000015">
    <property type="protein sequence ID" value="RUM97008.1"/>
    <property type="molecule type" value="Genomic_DNA"/>
</dbReference>
<evidence type="ECO:0000256" key="1">
    <source>
        <dbReference type="ARBA" id="ARBA00007749"/>
    </source>
</evidence>
<dbReference type="SUPFAM" id="SSF56281">
    <property type="entry name" value="Metallo-hydrolase/oxidoreductase"/>
    <property type="match status" value="1"/>
</dbReference>
<dbReference type="PANTHER" id="PTHR42978">
    <property type="entry name" value="QUORUM-QUENCHING LACTONASE YTNP-RELATED-RELATED"/>
    <property type="match status" value="1"/>
</dbReference>
<dbReference type="OrthoDB" id="9773738at2"/>
<feature type="domain" description="Metallo-beta-lactamase" evidence="5">
    <location>
        <begin position="93"/>
        <end position="297"/>
    </location>
</feature>
<dbReference type="Pfam" id="PF00753">
    <property type="entry name" value="Lactamase_B"/>
    <property type="match status" value="1"/>
</dbReference>
<accession>A0A432V4F0</accession>
<keyword evidence="4" id="KW-0862">Zinc</keyword>
<evidence type="ECO:0000259" key="5">
    <source>
        <dbReference type="SMART" id="SM00849"/>
    </source>
</evidence>
<dbReference type="InterPro" id="IPR051013">
    <property type="entry name" value="MBL_superfamily_lactonases"/>
</dbReference>
<reference evidence="6 7" key="1">
    <citation type="submission" date="2018-11" db="EMBL/GenBank/DDBJ databases">
        <title>Pseudaminobacter arsenicus sp. nov., an arsenic-resistant bacterium isolated from arsenic-rich aquifers.</title>
        <authorList>
            <person name="Mu Y."/>
        </authorList>
    </citation>
    <scope>NUCLEOTIDE SEQUENCE [LARGE SCALE GENOMIC DNA]</scope>
    <source>
        <strain evidence="6 7">CB3</strain>
    </source>
</reference>
<dbReference type="InterPro" id="IPR036866">
    <property type="entry name" value="RibonucZ/Hydroxyglut_hydro"/>
</dbReference>
<dbReference type="InterPro" id="IPR006311">
    <property type="entry name" value="TAT_signal"/>
</dbReference>
<dbReference type="GO" id="GO:0016787">
    <property type="term" value="F:hydrolase activity"/>
    <property type="evidence" value="ECO:0007669"/>
    <property type="project" value="UniProtKB-KW"/>
</dbReference>
<dbReference type="PANTHER" id="PTHR42978:SF6">
    <property type="entry name" value="QUORUM-QUENCHING LACTONASE YTNP-RELATED"/>
    <property type="match status" value="1"/>
</dbReference>
<dbReference type="Proteomes" id="UP000281647">
    <property type="component" value="Unassembled WGS sequence"/>
</dbReference>
<dbReference type="NCBIfam" id="TIGR01409">
    <property type="entry name" value="TAT_signal_seq"/>
    <property type="match status" value="1"/>
</dbReference>
<evidence type="ECO:0000313" key="7">
    <source>
        <dbReference type="Proteomes" id="UP000281647"/>
    </source>
</evidence>
<keyword evidence="2" id="KW-0479">Metal-binding</keyword>
<sequence>MLVLDRRNLLQMTAAGAVLAAGGARPHEAAAKAAASNDAPGFYRFQLGEFRITALCDGVFALPTDSIATNVEKAERTAYFEAHYIPADMFQLQLNPLVIDTGQKRLLVDTGIGAGKDWATNAGRLAGSLEGAGIAPDTIDTVVLTHCHPDHIGGLDADPVKQFANAELVLSEVELDVWNAPDAASKLPKWAVENVPGIQKAFAALGDRVRPIKSGADVVTGVTSVDTAGHTPGHISLLIGSGKEQLLLTGDAIPSIHISFDQPEWQIIWDHDREKAAKTRRALLDRAATERLLVAGYHYPFPGVGHVVKEGMGFRWLPADWIWS</sequence>
<dbReference type="GO" id="GO:0046872">
    <property type="term" value="F:metal ion binding"/>
    <property type="evidence" value="ECO:0007669"/>
    <property type="project" value="UniProtKB-KW"/>
</dbReference>
<proteinExistence type="inferred from homology"/>
<keyword evidence="7" id="KW-1185">Reference proteome</keyword>
<dbReference type="CDD" id="cd07720">
    <property type="entry name" value="OPHC2-like_MBL-fold"/>
    <property type="match status" value="1"/>
</dbReference>
<protein>
    <submittedName>
        <fullName evidence="6">MBL fold metallo-hydrolase</fullName>
    </submittedName>
</protein>
<dbReference type="AlphaFoldDB" id="A0A432V4F0"/>
<keyword evidence="3 6" id="KW-0378">Hydrolase</keyword>
<dbReference type="InterPro" id="IPR001279">
    <property type="entry name" value="Metallo-B-lactamas"/>
</dbReference>
<evidence type="ECO:0000256" key="4">
    <source>
        <dbReference type="ARBA" id="ARBA00022833"/>
    </source>
</evidence>